<dbReference type="PANTHER" id="PTHR21294">
    <property type="entry name" value="ELECTRON TRANSFER FLAVOPROTEIN BETA-SUBUNIT"/>
    <property type="match status" value="1"/>
</dbReference>
<dbReference type="AlphaFoldDB" id="A0A934JPP0"/>
<gene>
    <name evidence="5" type="ORF">I8J31_07270</name>
</gene>
<dbReference type="InterPro" id="IPR014730">
    <property type="entry name" value="ETF_a/b_N"/>
</dbReference>
<dbReference type="SUPFAM" id="SSF52402">
    <property type="entry name" value="Adenine nucleotide alpha hydrolases-like"/>
    <property type="match status" value="1"/>
</dbReference>
<dbReference type="EMBL" id="JAEMNX010000006">
    <property type="protein sequence ID" value="MBJ7537483.1"/>
    <property type="molecule type" value="Genomic_DNA"/>
</dbReference>
<evidence type="ECO:0000256" key="2">
    <source>
        <dbReference type="ARBA" id="ARBA00022448"/>
    </source>
</evidence>
<feature type="domain" description="Electron transfer flavoprotein alpha/beta-subunit N-terminal" evidence="4">
    <location>
        <begin position="30"/>
        <end position="168"/>
    </location>
</feature>
<protein>
    <submittedName>
        <fullName evidence="5">Electron transfer flavoprotein subunit beta</fullName>
    </submittedName>
</protein>
<proteinExistence type="inferred from homology"/>
<dbReference type="InterPro" id="IPR012255">
    <property type="entry name" value="ETF_b"/>
</dbReference>
<dbReference type="RefSeq" id="WP_199467631.1">
    <property type="nucleotide sequence ID" value="NZ_JAEMNX010000006.1"/>
</dbReference>
<comment type="caution">
    <text evidence="5">The sequence shown here is derived from an EMBL/GenBank/DDBJ whole genome shotgun (WGS) entry which is preliminary data.</text>
</comment>
<evidence type="ECO:0000313" key="5">
    <source>
        <dbReference type="EMBL" id="MBJ7537483.1"/>
    </source>
</evidence>
<dbReference type="GO" id="GO:0009055">
    <property type="term" value="F:electron transfer activity"/>
    <property type="evidence" value="ECO:0007669"/>
    <property type="project" value="InterPro"/>
</dbReference>
<evidence type="ECO:0000256" key="3">
    <source>
        <dbReference type="ARBA" id="ARBA00022982"/>
    </source>
</evidence>
<dbReference type="Pfam" id="PF01012">
    <property type="entry name" value="ETF"/>
    <property type="match status" value="1"/>
</dbReference>
<keyword evidence="3" id="KW-0249">Electron transport</keyword>
<organism evidence="5 6">
    <name type="scientific">Marinomonas transparens</name>
    <dbReference type="NCBI Taxonomy" id="2795388"/>
    <lineage>
        <taxon>Bacteria</taxon>
        <taxon>Pseudomonadati</taxon>
        <taxon>Pseudomonadota</taxon>
        <taxon>Gammaproteobacteria</taxon>
        <taxon>Oceanospirillales</taxon>
        <taxon>Oceanospirillaceae</taxon>
        <taxon>Marinomonas</taxon>
    </lineage>
</organism>
<evidence type="ECO:0000256" key="1">
    <source>
        <dbReference type="ARBA" id="ARBA00007557"/>
    </source>
</evidence>
<sequence length="261" mass="28017">MPPSVNMVALVSVGRHPQSGRSRRAEQDGRAVEMGMNLSCDIDGQLSVVHVGDSKEPVLRQYAGMGLDALTVLEQDSGLDVLPGVVTYLKETKANLVLTGVRAERGESSGMLPYLLAEQLGWPLVPRVAEILSIKEGEAQVLLALPRGQRRSITVALPFIATVDNAAKGARQTAYGPGLRAQLNVVESEDNTDDIATSWDISPAKPRPKRMKVVKAKSAADRFKAATAKPAGGGGRVMKNETAEEKAQAIFDLLKQEKIVR</sequence>
<reference evidence="5" key="1">
    <citation type="submission" date="2020-12" db="EMBL/GenBank/DDBJ databases">
        <title>Marinomonas arctica sp. nov., a psychrotolerant bacterium isolated from the Arctic.</title>
        <authorList>
            <person name="Zhang Y."/>
        </authorList>
    </citation>
    <scope>NUCLEOTIDE SEQUENCE</scope>
    <source>
        <strain evidence="5">C1424</strain>
    </source>
</reference>
<evidence type="ECO:0000313" key="6">
    <source>
        <dbReference type="Proteomes" id="UP000628710"/>
    </source>
</evidence>
<dbReference type="Proteomes" id="UP000628710">
    <property type="component" value="Unassembled WGS sequence"/>
</dbReference>
<comment type="similarity">
    <text evidence="1">Belongs to the ETF beta-subunit/FixA family.</text>
</comment>
<dbReference type="InterPro" id="IPR014729">
    <property type="entry name" value="Rossmann-like_a/b/a_fold"/>
</dbReference>
<accession>A0A934JPP0</accession>
<evidence type="ECO:0000259" key="4">
    <source>
        <dbReference type="Pfam" id="PF01012"/>
    </source>
</evidence>
<keyword evidence="6" id="KW-1185">Reference proteome</keyword>
<dbReference type="Gene3D" id="3.40.50.620">
    <property type="entry name" value="HUPs"/>
    <property type="match status" value="1"/>
</dbReference>
<keyword evidence="2" id="KW-0813">Transport</keyword>
<dbReference type="PANTHER" id="PTHR21294:SF8">
    <property type="entry name" value="ELECTRON TRANSFER FLAVOPROTEIN SUBUNIT BETA"/>
    <property type="match status" value="1"/>
</dbReference>
<name>A0A934JPP0_9GAMM</name>